<dbReference type="GO" id="GO:0022857">
    <property type="term" value="F:transmembrane transporter activity"/>
    <property type="evidence" value="ECO:0007669"/>
    <property type="project" value="InterPro"/>
</dbReference>
<name>A0A6J7NN40_9ZZZZ</name>
<sequence length="337" mass="35621">MRKLATRQLGLVSMLAAAGLMVAACGGGVNSTESSAAPAAPASEAASAAASEAAPAAAECGDWGVAMHAWVGYTASAQVLTNVAESLGCNITQTTLDEAGVTYDAMEAGSVDVIVEDWGGGRWQEWVDRGAIKEVGSNGNVGLIGMFVPKWMADEYPDITDGANLNKYADLFKNSESGDKGAWYEGPPGYTTIGEKLISANDLNYKIISTGSEAALIELFSAAEKNKTAALGYFYEPQNFLAKVPLARVNFPANDWTDAEKASGLTDYPQTQLQKLATTKLMESGSPFATLLTNFSWTNEDQNMVALDIENGMTPEEAAQKWIDANKDKVDAWLAAG</sequence>
<accession>A0A6J7NN40</accession>
<dbReference type="GO" id="GO:0043190">
    <property type="term" value="C:ATP-binding cassette (ABC) transporter complex"/>
    <property type="evidence" value="ECO:0007669"/>
    <property type="project" value="InterPro"/>
</dbReference>
<dbReference type="PROSITE" id="PS51257">
    <property type="entry name" value="PROKAR_LIPOPROTEIN"/>
    <property type="match status" value="1"/>
</dbReference>
<gene>
    <name evidence="2" type="ORF">UFOPK3957_01200</name>
</gene>
<dbReference type="Pfam" id="PF04069">
    <property type="entry name" value="OpuAC"/>
    <property type="match status" value="1"/>
</dbReference>
<dbReference type="Gene3D" id="3.40.190.100">
    <property type="entry name" value="Glycine betaine-binding periplasmic protein, domain 2"/>
    <property type="match status" value="1"/>
</dbReference>
<evidence type="ECO:0000259" key="1">
    <source>
        <dbReference type="Pfam" id="PF04069"/>
    </source>
</evidence>
<dbReference type="Gene3D" id="3.10.105.10">
    <property type="entry name" value="Dipeptide-binding Protein, Domain 3"/>
    <property type="match status" value="2"/>
</dbReference>
<evidence type="ECO:0000313" key="2">
    <source>
        <dbReference type="EMBL" id="CAB4994546.1"/>
    </source>
</evidence>
<feature type="domain" description="ABC-type glycine betaine transport system substrate-binding" evidence="1">
    <location>
        <begin position="65"/>
        <end position="324"/>
    </location>
</feature>
<proteinExistence type="predicted"/>
<dbReference type="AlphaFoldDB" id="A0A6J7NN40"/>
<organism evidence="2">
    <name type="scientific">freshwater metagenome</name>
    <dbReference type="NCBI Taxonomy" id="449393"/>
    <lineage>
        <taxon>unclassified sequences</taxon>
        <taxon>metagenomes</taxon>
        <taxon>ecological metagenomes</taxon>
    </lineage>
</organism>
<dbReference type="InterPro" id="IPR007210">
    <property type="entry name" value="ABC_Gly_betaine_transp_sub-bd"/>
</dbReference>
<protein>
    <submittedName>
        <fullName evidence="2">Unannotated protein</fullName>
    </submittedName>
</protein>
<dbReference type="EMBL" id="CAFBOM010000206">
    <property type="protein sequence ID" value="CAB4994546.1"/>
    <property type="molecule type" value="Genomic_DNA"/>
</dbReference>
<reference evidence="2" key="1">
    <citation type="submission" date="2020-05" db="EMBL/GenBank/DDBJ databases">
        <authorList>
            <person name="Chiriac C."/>
            <person name="Salcher M."/>
            <person name="Ghai R."/>
            <person name="Kavagutti S V."/>
        </authorList>
    </citation>
    <scope>NUCLEOTIDE SEQUENCE</scope>
</reference>
<dbReference type="SUPFAM" id="SSF53850">
    <property type="entry name" value="Periplasmic binding protein-like II"/>
    <property type="match status" value="1"/>
</dbReference>